<dbReference type="GO" id="GO:1904680">
    <property type="term" value="F:peptide transmembrane transporter activity"/>
    <property type="evidence" value="ECO:0007669"/>
    <property type="project" value="TreeGrafter"/>
</dbReference>
<dbReference type="SUPFAM" id="SSF53850">
    <property type="entry name" value="Periplasmic binding protein-like II"/>
    <property type="match status" value="1"/>
</dbReference>
<comment type="caution">
    <text evidence="3">The sequence shown here is derived from an EMBL/GenBank/DDBJ whole genome shotgun (WGS) entry which is preliminary data.</text>
</comment>
<dbReference type="GO" id="GO:0042597">
    <property type="term" value="C:periplasmic space"/>
    <property type="evidence" value="ECO:0007669"/>
    <property type="project" value="UniProtKB-ARBA"/>
</dbReference>
<dbReference type="GO" id="GO:0015833">
    <property type="term" value="P:peptide transport"/>
    <property type="evidence" value="ECO:0007669"/>
    <property type="project" value="TreeGrafter"/>
</dbReference>
<protein>
    <submittedName>
        <fullName evidence="3">Peptide ABC transporter substrate-binding protein</fullName>
    </submittedName>
</protein>
<organism evidence="3 4">
    <name type="scientific">Streptomyces finlayi</name>
    <dbReference type="NCBI Taxonomy" id="67296"/>
    <lineage>
        <taxon>Bacteria</taxon>
        <taxon>Bacillati</taxon>
        <taxon>Actinomycetota</taxon>
        <taxon>Actinomycetes</taxon>
        <taxon>Kitasatosporales</taxon>
        <taxon>Streptomycetaceae</taxon>
        <taxon>Streptomyces</taxon>
    </lineage>
</organism>
<dbReference type="RefSeq" id="WP_189824604.1">
    <property type="nucleotide sequence ID" value="NZ_BMVC01000007.1"/>
</dbReference>
<name>A0A919CB36_9ACTN</name>
<dbReference type="AlphaFoldDB" id="A0A919CB36"/>
<sequence length="559" mass="60683">MQWTTSGTRTRRAHVAAAAALTVTALAVSGCSAGPAGQGGKKASDSLTVNLGFSGNTIVRNFNPFSLQASQGTFGFQYEALFGFNILQGGKFVPWLGTKYTWADGGKKITVALDPRANWSDGSKLTAKDAVYALEYVKKQDLPVDWKFDFKTATAPDDHTLEITFDTPAYAKLRNIGGIQPIPEKIWQSQDGKTFTNPQPVASGPYVLKKYSAQQLTFEARDNYWKQKVPVKTLKAPVVASSSEIGKLLSGEIQWSGGAVPDVQKQYVAKDPANHHAWYPTYGGLFMFFNHTKAPFKDVHVRKGLSLAVDRTELADVGNPGMFHPLNSTGLDARTQGKWIDSAYRSAEQPKAQLAAAEAEFAKAGYTKQGGKLVGKDGKQLAFKILEVSEFADSIQRDKVIATQLAKAGIDVQVQPIASAQLDKARQDANFDVLVGGAVYYNTPYNFFKDMLFSGNKGIWTNYGHYNNTKADDLLQQMEGSGDDAAILKTSAELQKIMVDDVPAAPLITIGASAQYNSKNWTGWPDEKNPYAIPAPWAGPTDMVNTILSLKPVSGAKAK</sequence>
<dbReference type="InterPro" id="IPR030678">
    <property type="entry name" value="Peptide/Ni-bd"/>
</dbReference>
<evidence type="ECO:0000313" key="3">
    <source>
        <dbReference type="EMBL" id="GHC96777.1"/>
    </source>
</evidence>
<reference evidence="3" key="1">
    <citation type="journal article" date="2014" name="Int. J. Syst. Evol. Microbiol.">
        <title>Complete genome sequence of Corynebacterium casei LMG S-19264T (=DSM 44701T), isolated from a smear-ripened cheese.</title>
        <authorList>
            <consortium name="US DOE Joint Genome Institute (JGI-PGF)"/>
            <person name="Walter F."/>
            <person name="Albersmeier A."/>
            <person name="Kalinowski J."/>
            <person name="Ruckert C."/>
        </authorList>
    </citation>
    <scope>NUCLEOTIDE SEQUENCE</scope>
    <source>
        <strain evidence="3">JCM 4637</strain>
    </source>
</reference>
<dbReference type="EMBL" id="BMVC01000007">
    <property type="protein sequence ID" value="GHC96777.1"/>
    <property type="molecule type" value="Genomic_DNA"/>
</dbReference>
<dbReference type="PIRSF" id="PIRSF002741">
    <property type="entry name" value="MppA"/>
    <property type="match status" value="1"/>
</dbReference>
<evidence type="ECO:0000256" key="1">
    <source>
        <dbReference type="SAM" id="SignalP"/>
    </source>
</evidence>
<keyword evidence="1" id="KW-0732">Signal</keyword>
<dbReference type="PANTHER" id="PTHR30290">
    <property type="entry name" value="PERIPLASMIC BINDING COMPONENT OF ABC TRANSPORTER"/>
    <property type="match status" value="1"/>
</dbReference>
<reference evidence="3" key="2">
    <citation type="submission" date="2020-09" db="EMBL/GenBank/DDBJ databases">
        <authorList>
            <person name="Sun Q."/>
            <person name="Ohkuma M."/>
        </authorList>
    </citation>
    <scope>NUCLEOTIDE SEQUENCE</scope>
    <source>
        <strain evidence="3">JCM 4637</strain>
    </source>
</reference>
<dbReference type="InterPro" id="IPR000914">
    <property type="entry name" value="SBP_5_dom"/>
</dbReference>
<dbReference type="Proteomes" id="UP000638353">
    <property type="component" value="Unassembled WGS sequence"/>
</dbReference>
<proteinExistence type="predicted"/>
<evidence type="ECO:0000313" key="4">
    <source>
        <dbReference type="Proteomes" id="UP000638353"/>
    </source>
</evidence>
<evidence type="ECO:0000259" key="2">
    <source>
        <dbReference type="Pfam" id="PF00496"/>
    </source>
</evidence>
<feature type="chain" id="PRO_5038513227" evidence="1">
    <location>
        <begin position="28"/>
        <end position="559"/>
    </location>
</feature>
<dbReference type="Gene3D" id="3.90.76.10">
    <property type="entry name" value="Dipeptide-binding Protein, Domain 1"/>
    <property type="match status" value="1"/>
</dbReference>
<dbReference type="CDD" id="cd08509">
    <property type="entry name" value="PBP2_TmCBP_oligosaccharides_like"/>
    <property type="match status" value="1"/>
</dbReference>
<dbReference type="GO" id="GO:0043190">
    <property type="term" value="C:ATP-binding cassette (ABC) transporter complex"/>
    <property type="evidence" value="ECO:0007669"/>
    <property type="project" value="InterPro"/>
</dbReference>
<feature type="signal peptide" evidence="1">
    <location>
        <begin position="1"/>
        <end position="27"/>
    </location>
</feature>
<dbReference type="Pfam" id="PF00496">
    <property type="entry name" value="SBP_bac_5"/>
    <property type="match status" value="1"/>
</dbReference>
<accession>A0A919CB36</accession>
<dbReference type="Gene3D" id="3.10.105.10">
    <property type="entry name" value="Dipeptide-binding Protein, Domain 3"/>
    <property type="match status" value="1"/>
</dbReference>
<dbReference type="InterPro" id="IPR039424">
    <property type="entry name" value="SBP_5"/>
</dbReference>
<feature type="domain" description="Solute-binding protein family 5" evidence="2">
    <location>
        <begin position="91"/>
        <end position="457"/>
    </location>
</feature>
<gene>
    <name evidence="3" type="ORF">GCM10010334_37400</name>
</gene>
<dbReference type="Gene3D" id="3.40.190.10">
    <property type="entry name" value="Periplasmic binding protein-like II"/>
    <property type="match status" value="1"/>
</dbReference>